<evidence type="ECO:0000313" key="1">
    <source>
        <dbReference type="EMBL" id="KKN88834.1"/>
    </source>
</evidence>
<proteinExistence type="predicted"/>
<dbReference type="AlphaFoldDB" id="A0A0F9UB36"/>
<name>A0A0F9UB36_9ZZZZ</name>
<gene>
    <name evidence="1" type="ORF">LCGC14_0244410</name>
</gene>
<accession>A0A0F9UB36</accession>
<protein>
    <submittedName>
        <fullName evidence="1">Uncharacterized protein</fullName>
    </submittedName>
</protein>
<reference evidence="1" key="1">
    <citation type="journal article" date="2015" name="Nature">
        <title>Complex archaea that bridge the gap between prokaryotes and eukaryotes.</title>
        <authorList>
            <person name="Spang A."/>
            <person name="Saw J.H."/>
            <person name="Jorgensen S.L."/>
            <person name="Zaremba-Niedzwiedzka K."/>
            <person name="Martijn J."/>
            <person name="Lind A.E."/>
            <person name="van Eijk R."/>
            <person name="Schleper C."/>
            <person name="Guy L."/>
            <person name="Ettema T.J."/>
        </authorList>
    </citation>
    <scope>NUCLEOTIDE SEQUENCE</scope>
</reference>
<dbReference type="EMBL" id="LAZR01000125">
    <property type="protein sequence ID" value="KKN88834.1"/>
    <property type="molecule type" value="Genomic_DNA"/>
</dbReference>
<sequence length="291" mass="33254">MLASDKYDNYALHLRNQRRRYDNGLPSSHKPEDIVYWERNPEDLAWFLSDTDVGLVTSALRGAGEVFDWMDSHGGKAPTQGSIDQVEKVLGTKLSYWRHNKKNNRGGWTTTYGSELLTLAKKRGYPDVFNTTDLTREALEWAKELFGWMDSHDEKTPRMSSKDPVEKALGSKLSDMRRKKKNNRGGWKLYGPKLLKLAKKRGYQDVFDTIDLNSEALKGAGEIFDWMDSHGGKAPSQMSTDPVEKVLGTKLSNMKRRKKNNKDGWTTYGAKLLKLAKQRGYPRVFNTRGSR</sequence>
<organism evidence="1">
    <name type="scientific">marine sediment metagenome</name>
    <dbReference type="NCBI Taxonomy" id="412755"/>
    <lineage>
        <taxon>unclassified sequences</taxon>
        <taxon>metagenomes</taxon>
        <taxon>ecological metagenomes</taxon>
    </lineage>
</organism>
<comment type="caution">
    <text evidence="1">The sequence shown here is derived from an EMBL/GenBank/DDBJ whole genome shotgun (WGS) entry which is preliminary data.</text>
</comment>